<dbReference type="GO" id="GO:0008360">
    <property type="term" value="P:regulation of cell shape"/>
    <property type="evidence" value="ECO:0007669"/>
    <property type="project" value="UniProtKB-UniRule"/>
</dbReference>
<dbReference type="GO" id="GO:0071555">
    <property type="term" value="P:cell wall organization"/>
    <property type="evidence" value="ECO:0007669"/>
    <property type="project" value="UniProtKB-UniRule"/>
</dbReference>
<evidence type="ECO:0000313" key="3">
    <source>
        <dbReference type="EMBL" id="GAN63961.1"/>
    </source>
</evidence>
<reference evidence="4 6" key="2">
    <citation type="submission" date="2019-07" db="EMBL/GenBank/DDBJ databases">
        <title>Whole genome shotgun sequence of Acetobacter indonesiensis NBRC 16471.</title>
        <authorList>
            <person name="Hosoyama A."/>
            <person name="Uohara A."/>
            <person name="Ohji S."/>
            <person name="Ichikawa N."/>
        </authorList>
    </citation>
    <scope>NUCLEOTIDE SEQUENCE [LARGE SCALE GENOMIC DNA]</scope>
    <source>
        <strain evidence="4 6">NBRC 16471</strain>
    </source>
</reference>
<evidence type="ECO:0000259" key="2">
    <source>
        <dbReference type="PROSITE" id="PS52029"/>
    </source>
</evidence>
<keyword evidence="5" id="KW-1185">Reference proteome</keyword>
<feature type="active site" description="Nucleophile" evidence="1">
    <location>
        <position position="123"/>
    </location>
</feature>
<sequence length="148" mass="16738">MSAILGKSGVTYSKQEGDNATPIGNFSLRKIFYRADRVAKPQSILPVEPLCPQDGWCDDPADPRYNQHVILPYSGRHEQLWREDHVYDIIVVIGYNDQKPEPYRGSAIFMHLQRPDQNPTEGCVALTEQDLRYVLSEGADSIQIHAPT</sequence>
<comment type="caution">
    <text evidence="4">The sequence shown here is derived from an EMBL/GenBank/DDBJ whole genome shotgun (WGS) entry which is preliminary data.</text>
</comment>
<evidence type="ECO:0000313" key="4">
    <source>
        <dbReference type="EMBL" id="GEN02778.1"/>
    </source>
</evidence>
<dbReference type="Proteomes" id="UP000032673">
    <property type="component" value="Unassembled WGS sequence"/>
</dbReference>
<dbReference type="PROSITE" id="PS52029">
    <property type="entry name" value="LD_TPASE"/>
    <property type="match status" value="1"/>
</dbReference>
<proteinExistence type="predicted"/>
<dbReference type="Proteomes" id="UP000321104">
    <property type="component" value="Unassembled WGS sequence"/>
</dbReference>
<dbReference type="AlphaFoldDB" id="A0A6N3T465"/>
<dbReference type="EMBL" id="BJXQ01000003">
    <property type="protein sequence ID" value="GEN02778.1"/>
    <property type="molecule type" value="Genomic_DNA"/>
</dbReference>
<dbReference type="GO" id="GO:0016740">
    <property type="term" value="F:transferase activity"/>
    <property type="evidence" value="ECO:0007669"/>
    <property type="project" value="InterPro"/>
</dbReference>
<accession>A0A6N3T465</accession>
<gene>
    <name evidence="3" type="ORF">Abin_047_215</name>
    <name evidence="4" type="ORF">AIN02nite_08030</name>
</gene>
<evidence type="ECO:0000313" key="5">
    <source>
        <dbReference type="Proteomes" id="UP000032673"/>
    </source>
</evidence>
<keyword evidence="1" id="KW-0573">Peptidoglycan synthesis</keyword>
<name>A0A6N3T465_9PROT</name>
<organism evidence="4 6">
    <name type="scientific">Acetobacter indonesiensis</name>
    <dbReference type="NCBI Taxonomy" id="104101"/>
    <lineage>
        <taxon>Bacteria</taxon>
        <taxon>Pseudomonadati</taxon>
        <taxon>Pseudomonadota</taxon>
        <taxon>Alphaproteobacteria</taxon>
        <taxon>Acetobacterales</taxon>
        <taxon>Acetobacteraceae</taxon>
        <taxon>Acetobacter</taxon>
    </lineage>
</organism>
<reference evidence="3 5" key="1">
    <citation type="submission" date="2012-11" db="EMBL/GenBank/DDBJ databases">
        <title>Whole genome sequence of Acetobacter indonesiensis 5H-1.</title>
        <authorList>
            <person name="Azuma Y."/>
            <person name="Higashiura N."/>
            <person name="Hirakawa H."/>
            <person name="Matsushita K."/>
        </authorList>
    </citation>
    <scope>NUCLEOTIDE SEQUENCE [LARGE SCALE GENOMIC DNA]</scope>
    <source>
        <strain evidence="3 5">5H-1</strain>
    </source>
</reference>
<keyword evidence="1" id="KW-0133">Cell shape</keyword>
<evidence type="ECO:0000256" key="1">
    <source>
        <dbReference type="PROSITE-ProRule" id="PRU01373"/>
    </source>
</evidence>
<dbReference type="GO" id="GO:0009252">
    <property type="term" value="P:peptidoglycan biosynthetic process"/>
    <property type="evidence" value="ECO:0007669"/>
    <property type="project" value="UniProtKB-KW"/>
</dbReference>
<protein>
    <recommendedName>
        <fullName evidence="2">L,D-TPase catalytic domain-containing protein</fullName>
    </recommendedName>
</protein>
<comment type="pathway">
    <text evidence="1">Cell wall biogenesis; peptidoglycan biosynthesis.</text>
</comment>
<dbReference type="Pfam" id="PF03734">
    <property type="entry name" value="YkuD"/>
    <property type="match status" value="1"/>
</dbReference>
<dbReference type="PANTHER" id="PTHR38589:SF1">
    <property type="entry name" value="BLR0621 PROTEIN"/>
    <property type="match status" value="1"/>
</dbReference>
<feature type="active site" description="Proton donor/acceptor" evidence="1">
    <location>
        <position position="111"/>
    </location>
</feature>
<dbReference type="EMBL" id="BAMW01000045">
    <property type="protein sequence ID" value="GAN63961.1"/>
    <property type="molecule type" value="Genomic_DNA"/>
</dbReference>
<dbReference type="PANTHER" id="PTHR38589">
    <property type="entry name" value="BLR0621 PROTEIN"/>
    <property type="match status" value="1"/>
</dbReference>
<keyword evidence="1" id="KW-0961">Cell wall biogenesis/degradation</keyword>
<dbReference type="InterPro" id="IPR005490">
    <property type="entry name" value="LD_TPept_cat_dom"/>
</dbReference>
<feature type="domain" description="L,D-TPase catalytic" evidence="2">
    <location>
        <begin position="1"/>
        <end position="148"/>
    </location>
</feature>
<evidence type="ECO:0000313" key="6">
    <source>
        <dbReference type="Proteomes" id="UP000321104"/>
    </source>
</evidence>